<feature type="domain" description="HPr" evidence="8">
    <location>
        <begin position="153"/>
        <end position="240"/>
    </location>
</feature>
<dbReference type="Pfam" id="PF00391">
    <property type="entry name" value="PEP-utilizers"/>
    <property type="match status" value="1"/>
</dbReference>
<feature type="domain" description="PTS EIIA type-4" evidence="7">
    <location>
        <begin position="1"/>
        <end position="135"/>
    </location>
</feature>
<dbReference type="PANTHER" id="PTHR38594">
    <property type="entry name" value="PEP-DEPENDENT DIHYDROXYACETONE KINASE, PHOSPHORYL DONOR SUBUNIT DHAM"/>
    <property type="match status" value="1"/>
</dbReference>
<dbReference type="Pfam" id="PF00381">
    <property type="entry name" value="PTS-HPr"/>
    <property type="match status" value="1"/>
</dbReference>
<dbReference type="Pfam" id="PF05524">
    <property type="entry name" value="PEP-utilisers_N"/>
    <property type="match status" value="1"/>
</dbReference>
<evidence type="ECO:0000259" key="8">
    <source>
        <dbReference type="PROSITE" id="PS51350"/>
    </source>
</evidence>
<dbReference type="SUPFAM" id="SSF53062">
    <property type="entry name" value="PTS system fructose IIA component-like"/>
    <property type="match status" value="1"/>
</dbReference>
<dbReference type="SUPFAM" id="SSF52009">
    <property type="entry name" value="Phosphohistidine domain"/>
    <property type="match status" value="1"/>
</dbReference>
<evidence type="ECO:0000259" key="7">
    <source>
        <dbReference type="PROSITE" id="PS51096"/>
    </source>
</evidence>
<keyword evidence="10" id="KW-1185">Reference proteome</keyword>
<dbReference type="InterPro" id="IPR036662">
    <property type="entry name" value="PTS_EIIA_man-typ_sf"/>
</dbReference>
<organism evidence="9 10">
    <name type="scientific">Martelella alba</name>
    <dbReference type="NCBI Taxonomy" id="2590451"/>
    <lineage>
        <taxon>Bacteria</taxon>
        <taxon>Pseudomonadati</taxon>
        <taxon>Pseudomonadota</taxon>
        <taxon>Alphaproteobacteria</taxon>
        <taxon>Hyphomicrobiales</taxon>
        <taxon>Aurantimonadaceae</taxon>
        <taxon>Martelella</taxon>
    </lineage>
</organism>
<dbReference type="InterPro" id="IPR036618">
    <property type="entry name" value="PtsI_HPr-bd_sf"/>
</dbReference>
<dbReference type="InterPro" id="IPR000032">
    <property type="entry name" value="HPr-like"/>
</dbReference>
<name>A0ABY2SMS3_9HYPH</name>
<proteinExistence type="inferred from homology"/>
<dbReference type="InterPro" id="IPR004701">
    <property type="entry name" value="PTS_EIIA_man-typ"/>
</dbReference>
<comment type="subunit">
    <text evidence="6">Homodimer. The dihydroxyacetone kinase complex is composed of a homodimer of DhaM, a homodimer of DhaK and the subunit DhaL.</text>
</comment>
<dbReference type="Gene3D" id="1.10.274.10">
    <property type="entry name" value="PtsI, HPr-binding domain"/>
    <property type="match status" value="1"/>
</dbReference>
<dbReference type="PROSITE" id="PS00369">
    <property type="entry name" value="PTS_HPR_HIS"/>
    <property type="match status" value="1"/>
</dbReference>
<evidence type="ECO:0000256" key="3">
    <source>
        <dbReference type="ARBA" id="ARBA00007837"/>
    </source>
</evidence>
<reference evidence="9 10" key="1">
    <citation type="submission" date="2019-04" db="EMBL/GenBank/DDBJ databases">
        <authorList>
            <person name="Li M."/>
            <person name="Gao C."/>
        </authorList>
    </citation>
    <scope>NUCLEOTIDE SEQUENCE [LARGE SCALE GENOMIC DNA]</scope>
    <source>
        <strain evidence="9 10">BGMRC 2031</strain>
    </source>
</reference>
<evidence type="ECO:0000256" key="4">
    <source>
        <dbReference type="ARBA" id="ARBA00012095"/>
    </source>
</evidence>
<sequence length="471" mass="49614">MVNLVVVSHSAELAEGVAKLAAQMIRDGGCRLAVAAGVDDEEHPIGTDAVKIMTAIESVFDPSGVVVFMDLGSALLSAETALDLLDPDYAERVRLSAAPLVEGVLAAAVAASGGAALDDVLAEAAGALDAKREQLGEAPPAAEPLTPPPAKDARRADWRVENPQGLHARPAARLVSALSPFNARLTLEKAGRFANAVRLNHVAALQVRQGDKIVLHAEGEQAEAALAAFLEEARAGFGELLPTGDGTLLHGKPVAEGSVTAPARWLTDVPPDDVVITDPARERRRFAEAVVRAQRELAQLRREISNRLGTRFAGIFEAQSMLLDDEDLVAAVDEAITRRDGAANAWRRETDAMAALYAGLEDTYLRVRELDVRDLQARLLGILNNAPAPAPLPAGEYIVIGAELFPSRLASLDRRRIAGIALEGGHPLSHTAILARAMGIPIVVNMGGLAVKVRDGQSVTLDPVGGTLLIA</sequence>
<gene>
    <name evidence="9" type="ORF">FCN80_07055</name>
</gene>
<dbReference type="InterPro" id="IPR008279">
    <property type="entry name" value="PEP-util_enz_mobile_dom"/>
</dbReference>
<dbReference type="InterPro" id="IPR039643">
    <property type="entry name" value="DhaM"/>
</dbReference>
<comment type="function">
    <text evidence="2">Component of the dihydroxyacetone kinase complex, which is responsible for the phosphoenolpyruvate (PEP)-dependent phosphorylation of dihydroxyacetone. DhaM serves as the phosphoryl donor. Is phosphorylated by phosphoenolpyruvate in an EI- and HPr-dependent reaction, and a phosphorelay system on histidine residues finally leads to phosphoryl transfer to DhaL and dihydroxyacetone.</text>
</comment>
<keyword evidence="5" id="KW-0808">Transferase</keyword>
<evidence type="ECO:0000256" key="6">
    <source>
        <dbReference type="ARBA" id="ARBA00046577"/>
    </source>
</evidence>
<dbReference type="Gene3D" id="3.30.1340.10">
    <property type="entry name" value="HPr-like"/>
    <property type="match status" value="1"/>
</dbReference>
<dbReference type="Gene3D" id="3.50.30.10">
    <property type="entry name" value="Phosphohistidine domain"/>
    <property type="match status" value="1"/>
</dbReference>
<evidence type="ECO:0000256" key="2">
    <source>
        <dbReference type="ARBA" id="ARBA00002788"/>
    </source>
</evidence>
<dbReference type="PANTHER" id="PTHR38594:SF1">
    <property type="entry name" value="PEP-DEPENDENT DIHYDROXYACETONE KINASE, PHOSPHORYL DONOR SUBUNIT DHAM"/>
    <property type="match status" value="1"/>
</dbReference>
<evidence type="ECO:0000256" key="5">
    <source>
        <dbReference type="ARBA" id="ARBA00022679"/>
    </source>
</evidence>
<evidence type="ECO:0000256" key="1">
    <source>
        <dbReference type="ARBA" id="ARBA00001113"/>
    </source>
</evidence>
<dbReference type="PRINTS" id="PR00107">
    <property type="entry name" value="PHOSPHOCPHPR"/>
</dbReference>
<dbReference type="SUPFAM" id="SSF47831">
    <property type="entry name" value="Enzyme I of the PEP:sugar phosphotransferase system HPr-binding (sub)domain"/>
    <property type="match status" value="1"/>
</dbReference>
<dbReference type="RefSeq" id="WP_136989392.1">
    <property type="nucleotide sequence ID" value="NZ_SZPQ01000006.1"/>
</dbReference>
<evidence type="ECO:0000313" key="9">
    <source>
        <dbReference type="EMBL" id="TKI07180.1"/>
    </source>
</evidence>
<dbReference type="InterPro" id="IPR035895">
    <property type="entry name" value="HPr-like_sf"/>
</dbReference>
<comment type="caution">
    <text evidence="9">The sequence shown here is derived from an EMBL/GenBank/DDBJ whole genome shotgun (WGS) entry which is preliminary data.</text>
</comment>
<dbReference type="EC" id="2.7.1.121" evidence="4"/>
<dbReference type="Proteomes" id="UP000305202">
    <property type="component" value="Unassembled WGS sequence"/>
</dbReference>
<dbReference type="PROSITE" id="PS51096">
    <property type="entry name" value="PTS_EIIA_TYPE_4"/>
    <property type="match status" value="1"/>
</dbReference>
<dbReference type="CDD" id="cd00367">
    <property type="entry name" value="PTS-HPr_like"/>
    <property type="match status" value="1"/>
</dbReference>
<dbReference type="NCBIfam" id="NF008478">
    <property type="entry name" value="PRK11377.1"/>
    <property type="match status" value="1"/>
</dbReference>
<accession>A0ABY2SMS3</accession>
<dbReference type="InterPro" id="IPR001020">
    <property type="entry name" value="PTS_HPr_His_P_site"/>
</dbReference>
<dbReference type="NCBIfam" id="TIGR01003">
    <property type="entry name" value="PTS_HPr_family"/>
    <property type="match status" value="1"/>
</dbReference>
<comment type="catalytic activity">
    <reaction evidence="1">
        <text>dihydroxyacetone + phosphoenolpyruvate = dihydroxyacetone phosphate + pyruvate</text>
        <dbReference type="Rhea" id="RHEA:18381"/>
        <dbReference type="ChEBI" id="CHEBI:15361"/>
        <dbReference type="ChEBI" id="CHEBI:16016"/>
        <dbReference type="ChEBI" id="CHEBI:57642"/>
        <dbReference type="ChEBI" id="CHEBI:58702"/>
        <dbReference type="EC" id="2.7.1.121"/>
    </reaction>
</comment>
<dbReference type="SUPFAM" id="SSF55594">
    <property type="entry name" value="HPr-like"/>
    <property type="match status" value="1"/>
</dbReference>
<dbReference type="InterPro" id="IPR036637">
    <property type="entry name" value="Phosphohistidine_dom_sf"/>
</dbReference>
<dbReference type="InterPro" id="IPR012844">
    <property type="entry name" value="DhaM_N"/>
</dbReference>
<dbReference type="Pfam" id="PF03610">
    <property type="entry name" value="EIIA-man"/>
    <property type="match status" value="1"/>
</dbReference>
<comment type="similarity">
    <text evidence="3">Belongs to the PEP-utilizing enzyme family.</text>
</comment>
<dbReference type="Gene3D" id="3.40.50.510">
    <property type="entry name" value="Phosphotransferase system, mannose-type IIA component"/>
    <property type="match status" value="1"/>
</dbReference>
<dbReference type="NCBIfam" id="TIGR02364">
    <property type="entry name" value="dha_pts"/>
    <property type="match status" value="1"/>
</dbReference>
<dbReference type="PROSITE" id="PS51350">
    <property type="entry name" value="PTS_HPR_DOM"/>
    <property type="match status" value="1"/>
</dbReference>
<evidence type="ECO:0000313" key="10">
    <source>
        <dbReference type="Proteomes" id="UP000305202"/>
    </source>
</evidence>
<dbReference type="InterPro" id="IPR008731">
    <property type="entry name" value="PTS_EIN"/>
</dbReference>
<dbReference type="EMBL" id="SZPQ01000006">
    <property type="protein sequence ID" value="TKI07180.1"/>
    <property type="molecule type" value="Genomic_DNA"/>
</dbReference>
<protein>
    <recommendedName>
        <fullName evidence="4">phosphoenolpyruvate--glycerone phosphotransferase</fullName>
        <ecNumber evidence="4">2.7.1.121</ecNumber>
    </recommendedName>
</protein>